<evidence type="ECO:0000256" key="3">
    <source>
        <dbReference type="ARBA" id="ARBA00022679"/>
    </source>
</evidence>
<evidence type="ECO:0000256" key="2">
    <source>
        <dbReference type="ARBA" id="ARBA00022516"/>
    </source>
</evidence>
<evidence type="ECO:0000259" key="7">
    <source>
        <dbReference type="SMART" id="SM00563"/>
    </source>
</evidence>
<keyword evidence="5 8" id="KW-0012">Acyltransferase</keyword>
<organism evidence="8 9">
    <name type="scientific">Psychromarinibacter halotolerans</name>
    <dbReference type="NCBI Taxonomy" id="1775175"/>
    <lineage>
        <taxon>Bacteria</taxon>
        <taxon>Pseudomonadati</taxon>
        <taxon>Pseudomonadota</taxon>
        <taxon>Alphaproteobacteria</taxon>
        <taxon>Rhodobacterales</taxon>
        <taxon>Paracoccaceae</taxon>
        <taxon>Psychromarinibacter</taxon>
    </lineage>
</organism>
<sequence>MRPPVTVTWRSEDEPAPGPISGAGWLRVTGRGLVLTGMIGVGLVILGALRLAEIVLRGGARVWSPVPVQVFSRLALAVLGMRLRVQGRPMTGRGGMVANHASWLDIFVLNAPAQVTFVSKSEVANWPGIGFLARATGTIFIDRNARDAGRQRDILERHLLRGGQLVFFPEGTSTDGRRVLPFKSTLFAAFFTSGLPSHAAVQPVTVVYAAPRGEDPRYYGWWGDMDFGPHMLKLLAARRGGGVTVVYHDPLRLADYPDRKQMARECERRVRSGMALLPPK</sequence>
<dbReference type="GO" id="GO:0016746">
    <property type="term" value="F:acyltransferase activity"/>
    <property type="evidence" value="ECO:0007669"/>
    <property type="project" value="UniProtKB-KW"/>
</dbReference>
<keyword evidence="6" id="KW-0472">Membrane</keyword>
<comment type="caution">
    <text evidence="8">The sequence shown here is derived from an EMBL/GenBank/DDBJ whole genome shotgun (WGS) entry which is preliminary data.</text>
</comment>
<dbReference type="InterPro" id="IPR002123">
    <property type="entry name" value="Plipid/glycerol_acylTrfase"/>
</dbReference>
<keyword evidence="6" id="KW-1133">Transmembrane helix</keyword>
<reference evidence="9" key="1">
    <citation type="journal article" date="2019" name="Int. J. Syst. Evol. Microbiol.">
        <title>The Global Catalogue of Microorganisms (GCM) 10K type strain sequencing project: providing services to taxonomists for standard genome sequencing and annotation.</title>
        <authorList>
            <consortium name="The Broad Institute Genomics Platform"/>
            <consortium name="The Broad Institute Genome Sequencing Center for Infectious Disease"/>
            <person name="Wu L."/>
            <person name="Ma J."/>
        </authorList>
    </citation>
    <scope>NUCLEOTIDE SEQUENCE [LARGE SCALE GENOMIC DNA]</scope>
    <source>
        <strain evidence="9">KCTC 52366</strain>
    </source>
</reference>
<feature type="transmembrane region" description="Helical" evidence="6">
    <location>
        <begin position="33"/>
        <end position="56"/>
    </location>
</feature>
<dbReference type="Pfam" id="PF01553">
    <property type="entry name" value="Acyltransferase"/>
    <property type="match status" value="1"/>
</dbReference>
<evidence type="ECO:0000256" key="4">
    <source>
        <dbReference type="ARBA" id="ARBA00023098"/>
    </source>
</evidence>
<keyword evidence="4" id="KW-0443">Lipid metabolism</keyword>
<evidence type="ECO:0000313" key="8">
    <source>
        <dbReference type="EMBL" id="MFC3143774.1"/>
    </source>
</evidence>
<keyword evidence="2" id="KW-0444">Lipid biosynthesis</keyword>
<dbReference type="PANTHER" id="PTHR10434:SF64">
    <property type="entry name" value="1-ACYL-SN-GLYCEROL-3-PHOSPHATE ACYLTRANSFERASE-RELATED"/>
    <property type="match status" value="1"/>
</dbReference>
<accession>A0ABV7GQ95</accession>
<dbReference type="SMART" id="SM00563">
    <property type="entry name" value="PlsC"/>
    <property type="match status" value="1"/>
</dbReference>
<proteinExistence type="predicted"/>
<evidence type="ECO:0000256" key="6">
    <source>
        <dbReference type="SAM" id="Phobius"/>
    </source>
</evidence>
<evidence type="ECO:0000313" key="9">
    <source>
        <dbReference type="Proteomes" id="UP001595632"/>
    </source>
</evidence>
<dbReference type="SUPFAM" id="SSF69593">
    <property type="entry name" value="Glycerol-3-phosphate (1)-acyltransferase"/>
    <property type="match status" value="1"/>
</dbReference>
<feature type="domain" description="Phospholipid/glycerol acyltransferase" evidence="7">
    <location>
        <begin position="96"/>
        <end position="209"/>
    </location>
</feature>
<dbReference type="Proteomes" id="UP001595632">
    <property type="component" value="Unassembled WGS sequence"/>
</dbReference>
<dbReference type="PANTHER" id="PTHR10434">
    <property type="entry name" value="1-ACYL-SN-GLYCEROL-3-PHOSPHATE ACYLTRANSFERASE"/>
    <property type="match status" value="1"/>
</dbReference>
<name>A0ABV7GQ95_9RHOB</name>
<evidence type="ECO:0000256" key="5">
    <source>
        <dbReference type="ARBA" id="ARBA00023315"/>
    </source>
</evidence>
<comment type="pathway">
    <text evidence="1">Lipid metabolism.</text>
</comment>
<dbReference type="CDD" id="cd07989">
    <property type="entry name" value="LPLAT_AGPAT-like"/>
    <property type="match status" value="1"/>
</dbReference>
<dbReference type="EMBL" id="JBHRTB010000010">
    <property type="protein sequence ID" value="MFC3143774.1"/>
    <property type="molecule type" value="Genomic_DNA"/>
</dbReference>
<evidence type="ECO:0000256" key="1">
    <source>
        <dbReference type="ARBA" id="ARBA00005189"/>
    </source>
</evidence>
<keyword evidence="6" id="KW-0812">Transmembrane</keyword>
<protein>
    <submittedName>
        <fullName evidence="8">Lysophospholipid acyltransferase family protein</fullName>
    </submittedName>
</protein>
<keyword evidence="3" id="KW-0808">Transferase</keyword>
<gene>
    <name evidence="8" type="ORF">ACFOGP_13720</name>
</gene>
<keyword evidence="9" id="KW-1185">Reference proteome</keyword>
<dbReference type="RefSeq" id="WP_275631048.1">
    <property type="nucleotide sequence ID" value="NZ_JARGYD010000001.1"/>
</dbReference>